<evidence type="ECO:0000313" key="3">
    <source>
        <dbReference type="Proteomes" id="UP000285636"/>
    </source>
</evidence>
<sequence length="683" mass="70513">MIDKTSQFFAILTAVGEAKHANAIAMGLDWMFTAMGLGDANGTDPIPDRLQSQLINEWRRAPINQIRVDPANPNTVITEQIIPPEVGGEWIREIGLYDVDGDLVAVANCAPSYKPLLDQGSGKTQVVRMNFIVSSSANIVLKIDPAVVLATREYVDLKIQEELAKLDHKQSARVAATAAITLSNLQTVDDVAVATGDRVLVTAQALAQDNGIYVASVDSWTRAADADNSLEVTPGLFIHVEQGTTNGDSLWQLVTDAPINLGTTSLQFDMIAGGSGAGVGTFRSVTVDALGRVVAGTNPTTLDGYGITDALPVDGTAVAATQLETARTLSVSGAASGSVSFDGTANADIAITLADSGVAAGTYSTVSVNAQGLVTGGDQLTGDDLGLGTAAYLDAQTNLHDVTADALMKVGAFGLGGPAYMAGAVDIGDLNTVSALYYVGGATGAPDGELYEGWVRVSVITPGQYAFQELYGFNDQTLYRRALIAGVWDEWETVWDTSNFDPALYAALSAPAFVNGIQVSGHANLLNTANVGTDISIGGTAYAAGVLSYGNITANAGLYAGGGCYSGSGVAMFGTDGNSYGPIWGGYLSSWIAANYIAYWNLMSQIAAQPIGGVGTYGMFIVVKNINSGAIPPGTLVEGGYLGWSNAGGENYGAPGGTWMVCGGVSNSSAGNVFSTTICKRVA</sequence>
<organism evidence="2 3">
    <name type="scientific">Pseudomonas brassicacearum</name>
    <dbReference type="NCBI Taxonomy" id="930166"/>
    <lineage>
        <taxon>Bacteria</taxon>
        <taxon>Pseudomonadati</taxon>
        <taxon>Pseudomonadota</taxon>
        <taxon>Gammaproteobacteria</taxon>
        <taxon>Pseudomonadales</taxon>
        <taxon>Pseudomonadaceae</taxon>
        <taxon>Pseudomonas</taxon>
    </lineage>
</organism>
<gene>
    <name evidence="2" type="ORF">BK660_01645</name>
</gene>
<dbReference type="EMBL" id="MOBK01000001">
    <property type="protein sequence ID" value="RON24401.1"/>
    <property type="molecule type" value="Genomic_DNA"/>
</dbReference>
<dbReference type="InterPro" id="IPR051934">
    <property type="entry name" value="Phage_Tail_Fiber_Structural"/>
</dbReference>
<feature type="domain" description="Phage tail fibre protein N-terminal" evidence="1">
    <location>
        <begin position="6"/>
        <end position="152"/>
    </location>
</feature>
<dbReference type="PANTHER" id="PTHR35191">
    <property type="entry name" value="PROPHAGE SIDE TAIL FIBER PROTEIN HOMOLOG STFQ-RELATED"/>
    <property type="match status" value="1"/>
</dbReference>
<protein>
    <recommendedName>
        <fullName evidence="1">Phage tail fibre protein N-terminal domain-containing protein</fullName>
    </recommendedName>
</protein>
<dbReference type="Proteomes" id="UP000285636">
    <property type="component" value="Unassembled WGS sequence"/>
</dbReference>
<dbReference type="AlphaFoldDB" id="A0A423IG29"/>
<proteinExistence type="predicted"/>
<dbReference type="Gene3D" id="6.20.70.20">
    <property type="match status" value="1"/>
</dbReference>
<name>A0A423IG29_9PSED</name>
<evidence type="ECO:0000313" key="2">
    <source>
        <dbReference type="EMBL" id="RON24401.1"/>
    </source>
</evidence>
<comment type="caution">
    <text evidence="2">The sequence shown here is derived from an EMBL/GenBank/DDBJ whole genome shotgun (WGS) entry which is preliminary data.</text>
</comment>
<dbReference type="InterPro" id="IPR022225">
    <property type="entry name" value="Phage_tail_fibre_N"/>
</dbReference>
<dbReference type="Pfam" id="PF12571">
    <property type="entry name" value="Phage_tail_fib"/>
    <property type="match status" value="1"/>
</dbReference>
<dbReference type="RefSeq" id="WP_123431793.1">
    <property type="nucleotide sequence ID" value="NZ_MOBK01000001.1"/>
</dbReference>
<evidence type="ECO:0000259" key="1">
    <source>
        <dbReference type="Pfam" id="PF12571"/>
    </source>
</evidence>
<reference evidence="2 3" key="1">
    <citation type="submission" date="2016-10" db="EMBL/GenBank/DDBJ databases">
        <title>Comparative genome analysis of multiple Pseudomonas spp. focuses on biocontrol and plant growth promoting traits.</title>
        <authorList>
            <person name="Tao X.-Y."/>
            <person name="Taylor C.G."/>
        </authorList>
    </citation>
    <scope>NUCLEOTIDE SEQUENCE [LARGE SCALE GENOMIC DNA]</scope>
    <source>
        <strain evidence="2 3">38D7</strain>
    </source>
</reference>
<accession>A0A423IG29</accession>
<dbReference type="PANTHER" id="PTHR35191:SF1">
    <property type="entry name" value="PROPHAGE SIDE TAIL FIBER PROTEIN HOMOLOG STFQ-RELATED"/>
    <property type="match status" value="1"/>
</dbReference>